<dbReference type="PANTHER" id="PTHR10513:SF15">
    <property type="entry name" value="NADH DEHYDROGENASE [UBIQUINONE] 1 ALPHA SUBCOMPLEX SUBUNIT 10, MITOCHONDRIAL"/>
    <property type="match status" value="1"/>
</dbReference>
<dbReference type="SUPFAM" id="SSF52540">
    <property type="entry name" value="P-loop containing nucleoside triphosphate hydrolases"/>
    <property type="match status" value="1"/>
</dbReference>
<dbReference type="GO" id="GO:0005739">
    <property type="term" value="C:mitochondrion"/>
    <property type="evidence" value="ECO:0007669"/>
    <property type="project" value="GOC"/>
</dbReference>
<feature type="domain" description="Deoxynucleoside kinase" evidence="1">
    <location>
        <begin position="9"/>
        <end position="110"/>
    </location>
</feature>
<proteinExistence type="predicted"/>
<dbReference type="Pfam" id="PF01712">
    <property type="entry name" value="dNK"/>
    <property type="match status" value="1"/>
</dbReference>
<evidence type="ECO:0000259" key="1">
    <source>
        <dbReference type="Pfam" id="PF01712"/>
    </source>
</evidence>
<dbReference type="InterPro" id="IPR050566">
    <property type="entry name" value="Deoxyribonucleoside_kinase"/>
</dbReference>
<gene>
    <name evidence="2" type="ORF">Cfor_03086</name>
</gene>
<dbReference type="InParanoid" id="A0A6L2PQ30"/>
<dbReference type="Proteomes" id="UP000502823">
    <property type="component" value="Unassembled WGS sequence"/>
</dbReference>
<sequence length="203" mass="24185">MPLTVAARDVYYDIHSNTIGELMKPNLVIYLDVPVPVIQKRIKERNFPHEANSKVFTQQYLSDMEYFYKQRYLKDIGTHAELLIYDWSNYGDVEVVVEDIERIDFDSFDKYDPKMKDWRLPNEWAWNTARIRYTSEKADLMNFFLIPRFDVPELVLDGYDAYTLRKTWQNAPGMKYDKDFNADMGDTNLLFKTKDAHYRSTVT</sequence>
<keyword evidence="3" id="KW-1185">Reference proteome</keyword>
<protein>
    <recommendedName>
        <fullName evidence="1">Deoxynucleoside kinase domain-containing protein</fullName>
    </recommendedName>
</protein>
<dbReference type="AlphaFoldDB" id="A0A6L2PQ30"/>
<dbReference type="PANTHER" id="PTHR10513">
    <property type="entry name" value="DEOXYNUCLEOSIDE KINASE"/>
    <property type="match status" value="1"/>
</dbReference>
<evidence type="ECO:0000313" key="2">
    <source>
        <dbReference type="EMBL" id="GFG34683.1"/>
    </source>
</evidence>
<dbReference type="InterPro" id="IPR027417">
    <property type="entry name" value="P-loop_NTPase"/>
</dbReference>
<dbReference type="OrthoDB" id="17400at2759"/>
<accession>A0A6L2PQ30</accession>
<comment type="caution">
    <text evidence="2">The sequence shown here is derived from an EMBL/GenBank/DDBJ whole genome shotgun (WGS) entry which is preliminary data.</text>
</comment>
<name>A0A6L2PQ30_COPFO</name>
<evidence type="ECO:0000313" key="3">
    <source>
        <dbReference type="Proteomes" id="UP000502823"/>
    </source>
</evidence>
<dbReference type="Gene3D" id="3.40.50.300">
    <property type="entry name" value="P-loop containing nucleotide triphosphate hydrolases"/>
    <property type="match status" value="1"/>
</dbReference>
<organism evidence="2 3">
    <name type="scientific">Coptotermes formosanus</name>
    <name type="common">Formosan subterranean termite</name>
    <dbReference type="NCBI Taxonomy" id="36987"/>
    <lineage>
        <taxon>Eukaryota</taxon>
        <taxon>Metazoa</taxon>
        <taxon>Ecdysozoa</taxon>
        <taxon>Arthropoda</taxon>
        <taxon>Hexapoda</taxon>
        <taxon>Insecta</taxon>
        <taxon>Pterygota</taxon>
        <taxon>Neoptera</taxon>
        <taxon>Polyneoptera</taxon>
        <taxon>Dictyoptera</taxon>
        <taxon>Blattodea</taxon>
        <taxon>Blattoidea</taxon>
        <taxon>Termitoidae</taxon>
        <taxon>Rhinotermitidae</taxon>
        <taxon>Coptotermes</taxon>
    </lineage>
</organism>
<dbReference type="EMBL" id="BLKM01000501">
    <property type="protein sequence ID" value="GFG34683.1"/>
    <property type="molecule type" value="Genomic_DNA"/>
</dbReference>
<reference evidence="3" key="1">
    <citation type="submission" date="2020-01" db="EMBL/GenBank/DDBJ databases">
        <title>Draft genome sequence of the Termite Coptotermes fromosanus.</title>
        <authorList>
            <person name="Itakura S."/>
            <person name="Yosikawa Y."/>
            <person name="Umezawa K."/>
        </authorList>
    </citation>
    <scope>NUCLEOTIDE SEQUENCE [LARGE SCALE GENOMIC DNA]</scope>
</reference>
<dbReference type="GO" id="GO:0006120">
    <property type="term" value="P:mitochondrial electron transport, NADH to ubiquinone"/>
    <property type="evidence" value="ECO:0007669"/>
    <property type="project" value="TreeGrafter"/>
</dbReference>
<dbReference type="InterPro" id="IPR031314">
    <property type="entry name" value="DNK_dom"/>
</dbReference>